<dbReference type="Proteomes" id="UP000315226">
    <property type="component" value="Unassembled WGS sequence"/>
</dbReference>
<keyword evidence="3" id="KW-1185">Reference proteome</keyword>
<protein>
    <submittedName>
        <fullName evidence="2">Uncharacterized protein</fullName>
    </submittedName>
</protein>
<proteinExistence type="predicted"/>
<keyword evidence="1" id="KW-1133">Transmembrane helix</keyword>
<keyword evidence="1" id="KW-0472">Membrane</keyword>
<dbReference type="AlphaFoldDB" id="A0A4Y3RJ39"/>
<dbReference type="Pfam" id="PF25637">
    <property type="entry name" value="DUF7942"/>
    <property type="match status" value="1"/>
</dbReference>
<dbReference type="NCBIfam" id="NF046119">
    <property type="entry name" value="memb_SCO4225"/>
    <property type="match status" value="1"/>
</dbReference>
<name>A0A4Y3RJ39_9ACTN</name>
<organism evidence="2 3">
    <name type="scientific">Streptomyces gardneri</name>
    <dbReference type="NCBI Taxonomy" id="66892"/>
    <lineage>
        <taxon>Bacteria</taxon>
        <taxon>Bacillati</taxon>
        <taxon>Actinomycetota</taxon>
        <taxon>Actinomycetes</taxon>
        <taxon>Kitasatosporales</taxon>
        <taxon>Streptomycetaceae</taxon>
        <taxon>Streptomyces</taxon>
    </lineage>
</organism>
<dbReference type="RefSeq" id="WP_141297219.1">
    <property type="nucleotide sequence ID" value="NZ_BJMN01000020.1"/>
</dbReference>
<evidence type="ECO:0000313" key="2">
    <source>
        <dbReference type="EMBL" id="GEB57702.1"/>
    </source>
</evidence>
<gene>
    <name evidence="2" type="ORF">SGA01_33070</name>
</gene>
<feature type="transmembrane region" description="Helical" evidence="1">
    <location>
        <begin position="45"/>
        <end position="63"/>
    </location>
</feature>
<reference evidence="2 3" key="1">
    <citation type="submission" date="2019-06" db="EMBL/GenBank/DDBJ databases">
        <title>Whole genome shotgun sequence of Streptomyces gardneri NBRC 12865.</title>
        <authorList>
            <person name="Hosoyama A."/>
            <person name="Uohara A."/>
            <person name="Ohji S."/>
            <person name="Ichikawa N."/>
        </authorList>
    </citation>
    <scope>NUCLEOTIDE SEQUENCE [LARGE SCALE GENOMIC DNA]</scope>
    <source>
        <strain evidence="2 3">NBRC 12865</strain>
    </source>
</reference>
<accession>A0A4Y3RJ39</accession>
<sequence length="111" mass="12060">MRDSRPRTLVRLTFANPASLVYLGLVVVASLPVVFAPWSADPSFAPLWLIMITMPTSGFLLLPEFANGDSVLSTGYFLSAMAFCALLHAFLLGLAYRAIRKSLAPQVRTTA</sequence>
<evidence type="ECO:0000256" key="1">
    <source>
        <dbReference type="SAM" id="Phobius"/>
    </source>
</evidence>
<feature type="transmembrane region" description="Helical" evidence="1">
    <location>
        <begin position="75"/>
        <end position="96"/>
    </location>
</feature>
<dbReference type="OrthoDB" id="4255837at2"/>
<feature type="transmembrane region" description="Helical" evidence="1">
    <location>
        <begin position="20"/>
        <end position="38"/>
    </location>
</feature>
<evidence type="ECO:0000313" key="3">
    <source>
        <dbReference type="Proteomes" id="UP000315226"/>
    </source>
</evidence>
<keyword evidence="1" id="KW-0812">Transmembrane</keyword>
<comment type="caution">
    <text evidence="2">The sequence shown here is derived from an EMBL/GenBank/DDBJ whole genome shotgun (WGS) entry which is preliminary data.</text>
</comment>
<dbReference type="EMBL" id="BJMN01000020">
    <property type="protein sequence ID" value="GEB57702.1"/>
    <property type="molecule type" value="Genomic_DNA"/>
</dbReference>
<dbReference type="InterPro" id="IPR057702">
    <property type="entry name" value="DUF7942"/>
</dbReference>